<gene>
    <name evidence="1" type="ORF">PEGY_LOCUS7432</name>
</gene>
<comment type="caution">
    <text evidence="1">The sequence shown here is derived from an EMBL/GenBank/DDBJ whole genome shotgun (WGS) entry which is preliminary data.</text>
</comment>
<proteinExistence type="predicted"/>
<keyword evidence="2" id="KW-1185">Reference proteome</keyword>
<protein>
    <recommendedName>
        <fullName evidence="3">Phospholipase/carboxylesterase/thioesterase domain-containing protein</fullName>
    </recommendedName>
</protein>
<dbReference type="Gene3D" id="3.40.50.1820">
    <property type="entry name" value="alpha/beta hydrolase"/>
    <property type="match status" value="1"/>
</dbReference>
<dbReference type="AlphaFoldDB" id="A0A9W4KFU3"/>
<evidence type="ECO:0000313" key="2">
    <source>
        <dbReference type="Proteomes" id="UP001154252"/>
    </source>
</evidence>
<organism evidence="1 2">
    <name type="scientific">Penicillium egyptiacum</name>
    <dbReference type="NCBI Taxonomy" id="1303716"/>
    <lineage>
        <taxon>Eukaryota</taxon>
        <taxon>Fungi</taxon>
        <taxon>Dikarya</taxon>
        <taxon>Ascomycota</taxon>
        <taxon>Pezizomycotina</taxon>
        <taxon>Eurotiomycetes</taxon>
        <taxon>Eurotiomycetidae</taxon>
        <taxon>Eurotiales</taxon>
        <taxon>Aspergillaceae</taxon>
        <taxon>Penicillium</taxon>
    </lineage>
</organism>
<dbReference type="GO" id="GO:0017000">
    <property type="term" value="P:antibiotic biosynthetic process"/>
    <property type="evidence" value="ECO:0007669"/>
    <property type="project" value="UniProtKB-ARBA"/>
</dbReference>
<evidence type="ECO:0000313" key="1">
    <source>
        <dbReference type="EMBL" id="CAG8903655.1"/>
    </source>
</evidence>
<sequence>MPSKTPVPWDFPSKLTATVTLPTPPNATPSSTPTPNILLLLYGIGDTAAGFSAFGRAINLSETTVVTVQAPAPLPFDLGGFHWGDDVAFDSTTGALDMDAGLTRSTALADLVRGTLIRKCG</sequence>
<dbReference type="Proteomes" id="UP001154252">
    <property type="component" value="Unassembled WGS sequence"/>
</dbReference>
<name>A0A9W4KFU3_9EURO</name>
<reference evidence="1" key="1">
    <citation type="submission" date="2021-07" db="EMBL/GenBank/DDBJ databases">
        <authorList>
            <person name="Branca A.L. A."/>
        </authorList>
    </citation>
    <scope>NUCLEOTIDE SEQUENCE</scope>
</reference>
<dbReference type="EMBL" id="CAJVRC010000882">
    <property type="protein sequence ID" value="CAG8903655.1"/>
    <property type="molecule type" value="Genomic_DNA"/>
</dbReference>
<dbReference type="GO" id="GO:0072330">
    <property type="term" value="P:monocarboxylic acid biosynthetic process"/>
    <property type="evidence" value="ECO:0007669"/>
    <property type="project" value="UniProtKB-ARBA"/>
</dbReference>
<dbReference type="InterPro" id="IPR029058">
    <property type="entry name" value="AB_hydrolase_fold"/>
</dbReference>
<accession>A0A9W4KFU3</accession>
<dbReference type="OrthoDB" id="437457at2759"/>
<evidence type="ECO:0008006" key="3">
    <source>
        <dbReference type="Google" id="ProtNLM"/>
    </source>
</evidence>